<name>A0A5K3FM02_MESCO</name>
<accession>A0A5K3FM02</accession>
<dbReference type="WBParaSite" id="MCU_009656-RA">
    <property type="protein sequence ID" value="MCU_009656-RA"/>
    <property type="gene ID" value="MCU_009656"/>
</dbReference>
<organism evidence="2">
    <name type="scientific">Mesocestoides corti</name>
    <name type="common">Flatworm</name>
    <dbReference type="NCBI Taxonomy" id="53468"/>
    <lineage>
        <taxon>Eukaryota</taxon>
        <taxon>Metazoa</taxon>
        <taxon>Spiralia</taxon>
        <taxon>Lophotrochozoa</taxon>
        <taxon>Platyhelminthes</taxon>
        <taxon>Cestoda</taxon>
        <taxon>Eucestoda</taxon>
        <taxon>Cyclophyllidea</taxon>
        <taxon>Mesocestoididae</taxon>
        <taxon>Mesocestoides</taxon>
    </lineage>
</organism>
<evidence type="ECO:0000313" key="2">
    <source>
        <dbReference type="WBParaSite" id="MCU_009656-RA"/>
    </source>
</evidence>
<feature type="region of interest" description="Disordered" evidence="1">
    <location>
        <begin position="19"/>
        <end position="62"/>
    </location>
</feature>
<sequence>IAPPSRDTAPSHINRVLFSGRSYTHQANTRLMPSQTTASRKRNGSNRSSDTEPASTSSRRTWEGCDCVQSQTRRSQPCNRVFPRWYYYGGGACCEVD</sequence>
<protein>
    <submittedName>
        <fullName evidence="2">Kringle domain-containing protein</fullName>
    </submittedName>
</protein>
<proteinExistence type="predicted"/>
<feature type="compositionally biased region" description="Polar residues" evidence="1">
    <location>
        <begin position="45"/>
        <end position="59"/>
    </location>
</feature>
<feature type="compositionally biased region" description="Polar residues" evidence="1">
    <location>
        <begin position="21"/>
        <end position="38"/>
    </location>
</feature>
<dbReference type="AlphaFoldDB" id="A0A5K3FM02"/>
<reference evidence="2" key="1">
    <citation type="submission" date="2019-11" db="UniProtKB">
        <authorList>
            <consortium name="WormBaseParasite"/>
        </authorList>
    </citation>
    <scope>IDENTIFICATION</scope>
</reference>
<evidence type="ECO:0000256" key="1">
    <source>
        <dbReference type="SAM" id="MobiDB-lite"/>
    </source>
</evidence>